<reference evidence="1 2" key="1">
    <citation type="submission" date="2018-08" db="EMBL/GenBank/DDBJ databases">
        <title>Genome and evolution of the arbuscular mycorrhizal fungus Diversispora epigaea (formerly Glomus versiforme) and its bacterial endosymbionts.</title>
        <authorList>
            <person name="Sun X."/>
            <person name="Fei Z."/>
            <person name="Harrison M."/>
        </authorList>
    </citation>
    <scope>NUCLEOTIDE SEQUENCE [LARGE SCALE GENOMIC DNA]</scope>
    <source>
        <strain evidence="1 2">IT104</strain>
    </source>
</reference>
<accession>A0A397JHM9</accession>
<protein>
    <submittedName>
        <fullName evidence="1">Uncharacterized protein</fullName>
    </submittedName>
</protein>
<sequence>MRTITIKKKIDQAESEGRVIAEQTIFGLRAVSTYFTFYKAVIPTEYWKELEKGLPKKMVEKDFPIAGLDIAEPKERREILMAFFKIQIAQLKICDNLDITGHSICKIAQLCQKLRYLDIVYKIVKAYCKLELLCIGGLKRYKPISDQTIAHSCPHLFKRLL</sequence>
<gene>
    <name evidence="1" type="ORF">Glove_81g83</name>
</gene>
<evidence type="ECO:0000313" key="2">
    <source>
        <dbReference type="Proteomes" id="UP000266861"/>
    </source>
</evidence>
<dbReference type="AlphaFoldDB" id="A0A397JHM9"/>
<organism evidence="1 2">
    <name type="scientific">Diversispora epigaea</name>
    <dbReference type="NCBI Taxonomy" id="1348612"/>
    <lineage>
        <taxon>Eukaryota</taxon>
        <taxon>Fungi</taxon>
        <taxon>Fungi incertae sedis</taxon>
        <taxon>Mucoromycota</taxon>
        <taxon>Glomeromycotina</taxon>
        <taxon>Glomeromycetes</taxon>
        <taxon>Diversisporales</taxon>
        <taxon>Diversisporaceae</taxon>
        <taxon>Diversispora</taxon>
    </lineage>
</organism>
<dbReference type="Proteomes" id="UP000266861">
    <property type="component" value="Unassembled WGS sequence"/>
</dbReference>
<evidence type="ECO:0000313" key="1">
    <source>
        <dbReference type="EMBL" id="RHZ84463.1"/>
    </source>
</evidence>
<dbReference type="STRING" id="1348612.A0A397JHM9"/>
<proteinExistence type="predicted"/>
<dbReference type="OrthoDB" id="550575at2759"/>
<comment type="caution">
    <text evidence="1">The sequence shown here is derived from an EMBL/GenBank/DDBJ whole genome shotgun (WGS) entry which is preliminary data.</text>
</comment>
<keyword evidence="2" id="KW-1185">Reference proteome</keyword>
<dbReference type="EMBL" id="PQFF01000077">
    <property type="protein sequence ID" value="RHZ84463.1"/>
    <property type="molecule type" value="Genomic_DNA"/>
</dbReference>
<name>A0A397JHM9_9GLOM</name>